<accession>A0A0I9SBV5</accession>
<evidence type="ECO:0008006" key="4">
    <source>
        <dbReference type="Google" id="ProtNLM"/>
    </source>
</evidence>
<dbReference type="InterPro" id="IPR013785">
    <property type="entry name" value="Aldolase_TIM"/>
</dbReference>
<reference evidence="2" key="2">
    <citation type="submission" date="2014-07" db="EMBL/GenBank/DDBJ databases">
        <title>Genetics and epidemiology of antimicrobial resistance in B. fragilis group.</title>
        <authorList>
            <person name="Sydenham T.V."/>
            <person name="Hasman H."/>
            <person name="Kemp M."/>
            <person name="Justesen U.S."/>
        </authorList>
    </citation>
    <scope>NUCLEOTIDE SEQUENCE [LARGE SCALE GENOMIC DNA]</scope>
    <source>
        <strain evidence="2">DCMOUH0018B</strain>
    </source>
</reference>
<sequence>MTRHKNLLILFFCSMCISVAGQPCAVKSLVPDTPSKAPDYFCTWNLQGYVVSYKSTELTRAAMTEDYLFGDGPYQNWVDCYPAIRKDLYFVMDDSWDIPKGVNDSPNPYLGTVELSPDRFPSFGGDDVERLRQLSLKIKGKGWKGVGGWICAQKAEKYADIPEEEYWKRRIKVANEAGFDYWKVDWGKEDRNGEWRRRLTSMGKRYAPHLYIEHALRNEFIEFSDVFRTYDVENIMAQPITIQRICDLLPYKTVNGAKGIINCEDEPYIAVGLGCAIGVMRHSFAGTLPDGTQDFVFPPTGRDIKRRLDEVVRGVRWHRIAEPFSVGNTTYAIDSVKLTDHWTLWENETWNKGRKVGTDVIAEAPARVARGMGLPEVSGAPLEVRPFVLASRYPNGAVAVVTIGRNLGREYVTEEVAVTVSIDRWDVPVGLLGYFKEVTMVFPFSIEKENRTVYAQDLAGETPVDITSKIVIKGNRLTIPGDVIRQIGLMNASEGDCSDPGMVLRIM</sequence>
<comment type="caution">
    <text evidence="2">The sequence shown here is derived from an EMBL/GenBank/DDBJ whole genome shotgun (WGS) entry which is preliminary data.</text>
</comment>
<feature type="signal peptide" evidence="1">
    <location>
        <begin position="1"/>
        <end position="20"/>
    </location>
</feature>
<dbReference type="Gene3D" id="3.20.20.70">
    <property type="entry name" value="Aldolase class I"/>
    <property type="match status" value="1"/>
</dbReference>
<dbReference type="RefSeq" id="WP_044299986.1">
    <property type="nucleotide sequence ID" value="NZ_CAEUHN010000001.1"/>
</dbReference>
<dbReference type="EMBL" id="JAPUAC010000023">
    <property type="protein sequence ID" value="MCZ2656487.1"/>
    <property type="molecule type" value="Genomic_DNA"/>
</dbReference>
<dbReference type="AlphaFoldDB" id="A0A0I9SBV5"/>
<proteinExistence type="predicted"/>
<dbReference type="EMBL" id="JMZZ02000100">
    <property type="protein sequence ID" value="KFX75476.1"/>
    <property type="molecule type" value="Genomic_DNA"/>
</dbReference>
<organism evidence="2">
    <name type="scientific">Bacteroides fragilis</name>
    <dbReference type="NCBI Taxonomy" id="817"/>
    <lineage>
        <taxon>Bacteria</taxon>
        <taxon>Pseudomonadati</taxon>
        <taxon>Bacteroidota</taxon>
        <taxon>Bacteroidia</taxon>
        <taxon>Bacteroidales</taxon>
        <taxon>Bacteroidaceae</taxon>
        <taxon>Bacteroides</taxon>
    </lineage>
</organism>
<evidence type="ECO:0000313" key="2">
    <source>
        <dbReference type="EMBL" id="KFX75476.1"/>
    </source>
</evidence>
<protein>
    <recommendedName>
        <fullName evidence="4">Alpha-galactosidase</fullName>
    </recommendedName>
</protein>
<dbReference type="Proteomes" id="UP001075704">
    <property type="component" value="Unassembled WGS sequence"/>
</dbReference>
<dbReference type="InterPro" id="IPR017853">
    <property type="entry name" value="GH"/>
</dbReference>
<feature type="chain" id="PRO_5044366473" description="Alpha-galactosidase" evidence="1">
    <location>
        <begin position="21"/>
        <end position="507"/>
    </location>
</feature>
<keyword evidence="1" id="KW-0732">Signal</keyword>
<dbReference type="PATRIC" id="fig|817.53.peg.1353"/>
<reference evidence="2" key="1">
    <citation type="book" date="2014" name="THE 24TH EUROPEAN CONGRESS OF CLINICAL MICROBIOLOGY AND INFECTIOUS DISEASES" publisher="ECCMID 2014" city="Barcelona, Spain">
        <title>Identification of resistance genes in three multidrug-resistant Bacteroides fragilis isolates by whole genome sequencing.</title>
        <editorList>
            <person name="Unknown"/>
            <person name="A."/>
        </editorList>
        <authorList>
            <person name="Sydenham T.V."/>
            <person name="Hasman H."/>
            <person name="Wang M."/>
            <person name="Soki J."/>
            <person name="Nagy E."/>
            <person name="Justesen U.S."/>
        </authorList>
    </citation>
    <scope>NUCLEOTIDE SEQUENCE</scope>
    <source>
        <strain evidence="2">DCMOUH0018B</strain>
    </source>
</reference>
<evidence type="ECO:0000256" key="1">
    <source>
        <dbReference type="SAM" id="SignalP"/>
    </source>
</evidence>
<dbReference type="SUPFAM" id="SSF51445">
    <property type="entry name" value="(Trans)glycosidases"/>
    <property type="match status" value="1"/>
</dbReference>
<name>A0A0I9SBV5_BACFG</name>
<reference evidence="3" key="3">
    <citation type="submission" date="2022-12" db="EMBL/GenBank/DDBJ databases">
        <title>Development of a Multilocus Sequence Typing Scheme for Bacteroides fragilis Based on Whole Genome Sequencing Data and Clinical Application.</title>
        <authorList>
            <person name="Nielsen F.D."/>
            <person name="Justesen U.S."/>
        </authorList>
    </citation>
    <scope>NUCLEOTIDE SEQUENCE</scope>
    <source>
        <strain evidence="3">BF_BC_ODE_DK_2015_2</strain>
    </source>
</reference>
<gene>
    <name evidence="2" type="ORF">EE52_0206545</name>
    <name evidence="3" type="ORF">O1422_20290</name>
</gene>
<evidence type="ECO:0000313" key="3">
    <source>
        <dbReference type="EMBL" id="MCZ2656487.1"/>
    </source>
</evidence>